<feature type="domain" description="NADH:flavin oxidoreductase/NADH oxidase N-terminal" evidence="10">
    <location>
        <begin position="56"/>
        <end position="118"/>
    </location>
</feature>
<evidence type="ECO:0000259" key="11">
    <source>
        <dbReference type="Pfam" id="PF07992"/>
    </source>
</evidence>
<proteinExistence type="inferred from homology"/>
<dbReference type="GO" id="GO:0010181">
    <property type="term" value="F:FMN binding"/>
    <property type="evidence" value="ECO:0007669"/>
    <property type="project" value="InterPro"/>
</dbReference>
<dbReference type="PRINTS" id="PR00368">
    <property type="entry name" value="FADPNR"/>
</dbReference>
<reference evidence="12" key="2">
    <citation type="submission" date="2021-04" db="EMBL/GenBank/DDBJ databases">
        <authorList>
            <person name="Gilroy R."/>
        </authorList>
    </citation>
    <scope>NUCLEOTIDE SEQUENCE</scope>
    <source>
        <strain evidence="12">ChiSxjej6B18-287</strain>
    </source>
</reference>
<evidence type="ECO:0000256" key="3">
    <source>
        <dbReference type="ARBA" id="ARBA00011048"/>
    </source>
</evidence>
<keyword evidence="9" id="KW-0411">Iron-sulfur</keyword>
<evidence type="ECO:0000256" key="9">
    <source>
        <dbReference type="ARBA" id="ARBA00023014"/>
    </source>
</evidence>
<evidence type="ECO:0000256" key="8">
    <source>
        <dbReference type="ARBA" id="ARBA00023004"/>
    </source>
</evidence>
<dbReference type="GO" id="GO:0046872">
    <property type="term" value="F:metal ion binding"/>
    <property type="evidence" value="ECO:0007669"/>
    <property type="project" value="UniProtKB-KW"/>
</dbReference>
<dbReference type="Proteomes" id="UP000823893">
    <property type="component" value="Unassembled WGS sequence"/>
</dbReference>
<dbReference type="Pfam" id="PF07992">
    <property type="entry name" value="Pyr_redox_2"/>
    <property type="match status" value="1"/>
</dbReference>
<organism evidence="12 13">
    <name type="scientific">Candidatus Blautia merdigallinarum</name>
    <dbReference type="NCBI Taxonomy" id="2838495"/>
    <lineage>
        <taxon>Bacteria</taxon>
        <taxon>Bacillati</taxon>
        <taxon>Bacillota</taxon>
        <taxon>Clostridia</taxon>
        <taxon>Lachnospirales</taxon>
        <taxon>Lachnospiraceae</taxon>
        <taxon>Blautia</taxon>
    </lineage>
</organism>
<comment type="similarity">
    <text evidence="3">In the N-terminal section; belongs to the NADH:flavin oxidoreductase/NADH oxidase family.</text>
</comment>
<keyword evidence="7" id="KW-0560">Oxidoreductase</keyword>
<comment type="cofactor">
    <cofactor evidence="2">
        <name>[4Fe-4S] cluster</name>
        <dbReference type="ChEBI" id="CHEBI:49883"/>
    </cofactor>
</comment>
<accession>A0A9D2N7T3</accession>
<protein>
    <submittedName>
        <fullName evidence="12">FAD-dependent oxidoreductase</fullName>
    </submittedName>
</protein>
<dbReference type="GO" id="GO:0051536">
    <property type="term" value="F:iron-sulfur cluster binding"/>
    <property type="evidence" value="ECO:0007669"/>
    <property type="project" value="UniProtKB-KW"/>
</dbReference>
<dbReference type="Pfam" id="PF00724">
    <property type="entry name" value="Oxidored_FMN"/>
    <property type="match status" value="1"/>
</dbReference>
<comment type="caution">
    <text evidence="12">The sequence shown here is derived from an EMBL/GenBank/DDBJ whole genome shotgun (WGS) entry which is preliminary data.</text>
</comment>
<dbReference type="PANTHER" id="PTHR42917">
    <property type="entry name" value="2,4-DIENOYL-COA REDUCTASE"/>
    <property type="match status" value="1"/>
</dbReference>
<name>A0A9D2N7T3_9FIRM</name>
<feature type="domain" description="FAD/NAD(P)-binding" evidence="11">
    <location>
        <begin position="171"/>
        <end position="390"/>
    </location>
</feature>
<dbReference type="Gene3D" id="3.40.50.720">
    <property type="entry name" value="NAD(P)-binding Rossmann-like Domain"/>
    <property type="match status" value="1"/>
</dbReference>
<dbReference type="PANTHER" id="PTHR42917:SF2">
    <property type="entry name" value="2,4-DIENOYL-COA REDUCTASE [(2E)-ENOYL-COA-PRODUCING]"/>
    <property type="match status" value="1"/>
</dbReference>
<dbReference type="EMBL" id="DWWV01000161">
    <property type="protein sequence ID" value="HJC11513.1"/>
    <property type="molecule type" value="Genomic_DNA"/>
</dbReference>
<comment type="cofactor">
    <cofactor evidence="1">
        <name>FMN</name>
        <dbReference type="ChEBI" id="CHEBI:58210"/>
    </cofactor>
</comment>
<sequence length="430" mass="46906">MIGKRPDGMIFPKGSTTPGIQLIRTVTIPATEAATFHDTSSSARMFPTVFYPRGCNVENASKVKAVVKKSLVSVVGGINDPNFMEEAIASGKADFVVVGRQFIADPDWPRKARKGKADEIRKCIRCETCISAGFIPHVPFSSGVLRCSVNPAWGREYENTRKEEKVPYQKKVLVAGGGPAGMEAALTAAGRGHQVILCEKNDHLAGNLDYAKQISFKKDIVEFLKSMVISVQRMPNLELRLNTEVTEELIAQEKPDTLIVACGAEPVIPPIPGLEKPLVHHVTELFKKNLSVGKKVVIIGGGLAGCEEGLDLAWKGHEVSIVEMKDGLAKDAPYIHWRHLLEKMEDTVSSFCSAKVLSVEDDGVRIIDKEGAERLLEADTILVAAGMRGTLPHYEKWNELAEEVIFAGDCRKASKILEAMRTGYCAGVTI</sequence>
<reference evidence="12" key="1">
    <citation type="journal article" date="2021" name="PeerJ">
        <title>Extensive microbial diversity within the chicken gut microbiome revealed by metagenomics and culture.</title>
        <authorList>
            <person name="Gilroy R."/>
            <person name="Ravi A."/>
            <person name="Getino M."/>
            <person name="Pursley I."/>
            <person name="Horton D.L."/>
            <person name="Alikhan N.F."/>
            <person name="Baker D."/>
            <person name="Gharbi K."/>
            <person name="Hall N."/>
            <person name="Watson M."/>
            <person name="Adriaenssens E.M."/>
            <person name="Foster-Nyarko E."/>
            <person name="Jarju S."/>
            <person name="Secka A."/>
            <person name="Antonio M."/>
            <person name="Oren A."/>
            <person name="Chaudhuri R.R."/>
            <person name="La Ragione R."/>
            <person name="Hildebrand F."/>
            <person name="Pallen M.J."/>
        </authorList>
    </citation>
    <scope>NUCLEOTIDE SEQUENCE</scope>
    <source>
        <strain evidence="12">ChiSxjej6B18-287</strain>
    </source>
</reference>
<keyword evidence="5" id="KW-0288">FMN</keyword>
<dbReference type="InterPro" id="IPR036188">
    <property type="entry name" value="FAD/NAD-bd_sf"/>
</dbReference>
<evidence type="ECO:0000313" key="12">
    <source>
        <dbReference type="EMBL" id="HJC11513.1"/>
    </source>
</evidence>
<evidence type="ECO:0000259" key="10">
    <source>
        <dbReference type="Pfam" id="PF00724"/>
    </source>
</evidence>
<dbReference type="Gene3D" id="3.20.20.70">
    <property type="entry name" value="Aldolase class I"/>
    <property type="match status" value="1"/>
</dbReference>
<evidence type="ECO:0000256" key="1">
    <source>
        <dbReference type="ARBA" id="ARBA00001917"/>
    </source>
</evidence>
<keyword evidence="4" id="KW-0285">Flavoprotein</keyword>
<dbReference type="SUPFAM" id="SSF51905">
    <property type="entry name" value="FAD/NAD(P)-binding domain"/>
    <property type="match status" value="1"/>
</dbReference>
<evidence type="ECO:0000256" key="7">
    <source>
        <dbReference type="ARBA" id="ARBA00023002"/>
    </source>
</evidence>
<evidence type="ECO:0000256" key="4">
    <source>
        <dbReference type="ARBA" id="ARBA00022630"/>
    </source>
</evidence>
<dbReference type="AlphaFoldDB" id="A0A9D2N7T3"/>
<evidence type="ECO:0000256" key="6">
    <source>
        <dbReference type="ARBA" id="ARBA00022723"/>
    </source>
</evidence>
<evidence type="ECO:0000256" key="2">
    <source>
        <dbReference type="ARBA" id="ARBA00001966"/>
    </source>
</evidence>
<dbReference type="SUPFAM" id="SSF51395">
    <property type="entry name" value="FMN-linked oxidoreductases"/>
    <property type="match status" value="1"/>
</dbReference>
<dbReference type="Gene3D" id="3.50.50.60">
    <property type="entry name" value="FAD/NAD(P)-binding domain"/>
    <property type="match status" value="1"/>
</dbReference>
<keyword evidence="8" id="KW-0408">Iron</keyword>
<dbReference type="InterPro" id="IPR023753">
    <property type="entry name" value="FAD/NAD-binding_dom"/>
</dbReference>
<keyword evidence="6" id="KW-0479">Metal-binding</keyword>
<dbReference type="InterPro" id="IPR051793">
    <property type="entry name" value="NADH:flavin_oxidoreductase"/>
</dbReference>
<evidence type="ECO:0000256" key="5">
    <source>
        <dbReference type="ARBA" id="ARBA00022643"/>
    </source>
</evidence>
<dbReference type="PRINTS" id="PR00469">
    <property type="entry name" value="PNDRDTASEII"/>
</dbReference>
<gene>
    <name evidence="12" type="ORF">H9935_12055</name>
</gene>
<dbReference type="GO" id="GO:0016491">
    <property type="term" value="F:oxidoreductase activity"/>
    <property type="evidence" value="ECO:0007669"/>
    <property type="project" value="UniProtKB-KW"/>
</dbReference>
<evidence type="ECO:0000313" key="13">
    <source>
        <dbReference type="Proteomes" id="UP000823893"/>
    </source>
</evidence>
<dbReference type="InterPro" id="IPR001155">
    <property type="entry name" value="OxRdtase_FMN_N"/>
</dbReference>
<dbReference type="InterPro" id="IPR013785">
    <property type="entry name" value="Aldolase_TIM"/>
</dbReference>